<evidence type="ECO:0000313" key="3">
    <source>
        <dbReference type="Proteomes" id="UP001151760"/>
    </source>
</evidence>
<keyword evidence="3" id="KW-1185">Reference proteome</keyword>
<dbReference type="InterPro" id="IPR029480">
    <property type="entry name" value="Transpos_assoc"/>
</dbReference>
<comment type="caution">
    <text evidence="2">The sequence shown here is derived from an EMBL/GenBank/DDBJ whole genome shotgun (WGS) entry which is preliminary data.</text>
</comment>
<gene>
    <name evidence="2" type="ORF">Tco_0652393</name>
</gene>
<accession>A0ABQ4WXF7</accession>
<feature type="domain" description="Transposase-associated" evidence="1">
    <location>
        <begin position="65"/>
        <end position="140"/>
    </location>
</feature>
<dbReference type="EMBL" id="BQNB010009018">
    <property type="protein sequence ID" value="GJS57609.1"/>
    <property type="molecule type" value="Genomic_DNA"/>
</dbReference>
<evidence type="ECO:0000313" key="2">
    <source>
        <dbReference type="EMBL" id="GJS57609.1"/>
    </source>
</evidence>
<name>A0ABQ4WXF7_9ASTR</name>
<dbReference type="Pfam" id="PF13963">
    <property type="entry name" value="Transpos_assoc"/>
    <property type="match status" value="1"/>
</dbReference>
<proteinExistence type="predicted"/>
<evidence type="ECO:0000259" key="1">
    <source>
        <dbReference type="Pfam" id="PF13963"/>
    </source>
</evidence>
<organism evidence="2 3">
    <name type="scientific">Tanacetum coccineum</name>
    <dbReference type="NCBI Taxonomy" id="301880"/>
    <lineage>
        <taxon>Eukaryota</taxon>
        <taxon>Viridiplantae</taxon>
        <taxon>Streptophyta</taxon>
        <taxon>Embryophyta</taxon>
        <taxon>Tracheophyta</taxon>
        <taxon>Spermatophyta</taxon>
        <taxon>Magnoliopsida</taxon>
        <taxon>eudicotyledons</taxon>
        <taxon>Gunneridae</taxon>
        <taxon>Pentapetalae</taxon>
        <taxon>asterids</taxon>
        <taxon>campanulids</taxon>
        <taxon>Asterales</taxon>
        <taxon>Asteraceae</taxon>
        <taxon>Asteroideae</taxon>
        <taxon>Anthemideae</taxon>
        <taxon>Anthemidinae</taxon>
        <taxon>Tanacetum</taxon>
    </lineage>
</organism>
<reference evidence="2" key="2">
    <citation type="submission" date="2022-01" db="EMBL/GenBank/DDBJ databases">
        <authorList>
            <person name="Yamashiro T."/>
            <person name="Shiraishi A."/>
            <person name="Satake H."/>
            <person name="Nakayama K."/>
        </authorList>
    </citation>
    <scope>NUCLEOTIDE SEQUENCE</scope>
</reference>
<sequence>MTLHINDTPYIILWLTKKNQLAIPHYAISSKKIWRIRALISEDIHDEKRAIRRIQENPYAMDRQNWMYDISRSNPEYIKCVQTFLAFAETNLASSGARYIWCPCKDCKNVCKFNNTSVIERHLIRRGFMYKYTCWSQHGELLIDKSTFVPVSNDHQDTSSYSNNNREDLIEMFHNLDRTVGDDEQEKLQKLFQESEKELYPGCTNYSVLDFVLKLLNIKANSGWSDSSFTRLLELLHDSHPKDNAVPISLYQAVSISVEFFTRRRRVVNHKENLFHSQIPPSIVITPVLPTMEPEDSLIMGDENLCTIPEKELDEFIKSSVEDLVPIPRELEDTSDSDKECDLPFCDNFMTFSNPFFDANDDFTSSNEGVSEENIKIYSNPLFDFDDEYISSDVNPLFKEVLEDIESKDSYVSNLDEPALLVTLLSGANEDESFDPEGDIDEIDAFLDIDVSMDIKDGYHDSKGDIM</sequence>
<protein>
    <submittedName>
        <fullName evidence="2">Abscisic aldehyde oxidase 3</fullName>
    </submittedName>
</protein>
<reference evidence="2" key="1">
    <citation type="journal article" date="2022" name="Int. J. Mol. Sci.">
        <title>Draft Genome of Tanacetum Coccineum: Genomic Comparison of Closely Related Tanacetum-Family Plants.</title>
        <authorList>
            <person name="Yamashiro T."/>
            <person name="Shiraishi A."/>
            <person name="Nakayama K."/>
            <person name="Satake H."/>
        </authorList>
    </citation>
    <scope>NUCLEOTIDE SEQUENCE</scope>
</reference>
<dbReference type="Proteomes" id="UP001151760">
    <property type="component" value="Unassembled WGS sequence"/>
</dbReference>